<dbReference type="OrthoDB" id="1228095at2"/>
<dbReference type="STRING" id="680127.SAMN05421593_0316"/>
<keyword evidence="1" id="KW-0732">Signal</keyword>
<accession>A0A1H6GVS4</accession>
<reference evidence="2 3" key="1">
    <citation type="submission" date="2016-10" db="EMBL/GenBank/DDBJ databases">
        <authorList>
            <person name="de Groot N.N."/>
        </authorList>
    </citation>
    <scope>NUCLEOTIDE SEQUENCE [LARGE SCALE GENOMIC DNA]</scope>
    <source>
        <strain evidence="2 3">DSM 23031</strain>
    </source>
</reference>
<protein>
    <submittedName>
        <fullName evidence="2">Uncharacterized protein</fullName>
    </submittedName>
</protein>
<proteinExistence type="predicted"/>
<feature type="signal peptide" evidence="1">
    <location>
        <begin position="1"/>
        <end position="19"/>
    </location>
</feature>
<feature type="chain" id="PRO_5011564817" evidence="1">
    <location>
        <begin position="20"/>
        <end position="477"/>
    </location>
</feature>
<evidence type="ECO:0000313" key="2">
    <source>
        <dbReference type="EMBL" id="SEH27461.1"/>
    </source>
</evidence>
<organism evidence="2 3">
    <name type="scientific">Chryseobacterium culicis</name>
    <dbReference type="NCBI Taxonomy" id="680127"/>
    <lineage>
        <taxon>Bacteria</taxon>
        <taxon>Pseudomonadati</taxon>
        <taxon>Bacteroidota</taxon>
        <taxon>Flavobacteriia</taxon>
        <taxon>Flavobacteriales</taxon>
        <taxon>Weeksellaceae</taxon>
        <taxon>Chryseobacterium group</taxon>
        <taxon>Chryseobacterium</taxon>
    </lineage>
</organism>
<sequence>MKKKLLLAATIAVSSFAFGQVGINTAAPNATLDITGVPSDASKTDGFIAPRLTGDQLKAKDNVYGTAQTGAVVYVTQLPTSGSSSKTANVSAIGYYYFDGLVWQTLNNDVWNYVSGTTATNTAAGVSTDNIWRSGNVTVGAGGPLVPTNKFTVNHTVTSAPAGGSIAIISSMDSNAQGQKIGISSNITDNSTAGTSMNFGIAAAVQDKSTVPSNGYGGFFPYNMIGSKTNPSSSNTYGVNTGVNLFSTGTLAAGNIYGVTSTAGGVNGGGNVGDISVNNLRAFDGSARPYTVSGHTFTSPMAIGGQMEVSLVGGGTSTVTSAYGVNASFNASMAGGSVTAGAAASLRSYTGFGSTGNYNITRLYGLFVDAADTSTGTKVINNSYGLFISRYRFTGDTASNAYNLYSQGADTKNYFQGRIGAGTNVPAAQLHVVKQVSDLTPAIIEGCPDLADNAAALAAGLPVGALYKTGDVLKVVH</sequence>
<dbReference type="RefSeq" id="WP_089689597.1">
    <property type="nucleotide sequence ID" value="NZ_FNWQ01000001.1"/>
</dbReference>
<dbReference type="Proteomes" id="UP000198561">
    <property type="component" value="Unassembled WGS sequence"/>
</dbReference>
<evidence type="ECO:0000256" key="1">
    <source>
        <dbReference type="SAM" id="SignalP"/>
    </source>
</evidence>
<gene>
    <name evidence="2" type="ORF">SAMN05421593_0316</name>
</gene>
<dbReference type="AlphaFoldDB" id="A0A1H6GVS4"/>
<dbReference type="EMBL" id="FNWQ01000001">
    <property type="protein sequence ID" value="SEH27461.1"/>
    <property type="molecule type" value="Genomic_DNA"/>
</dbReference>
<name>A0A1H6GVS4_CHRCI</name>
<evidence type="ECO:0000313" key="3">
    <source>
        <dbReference type="Proteomes" id="UP000198561"/>
    </source>
</evidence>